<feature type="transmembrane region" description="Helical" evidence="1">
    <location>
        <begin position="296"/>
        <end position="321"/>
    </location>
</feature>
<dbReference type="AlphaFoldDB" id="A0AA86U0V9"/>
<evidence type="ECO:0000256" key="1">
    <source>
        <dbReference type="SAM" id="Phobius"/>
    </source>
</evidence>
<feature type="transmembrane region" description="Helical" evidence="1">
    <location>
        <begin position="342"/>
        <end position="366"/>
    </location>
</feature>
<evidence type="ECO:0000313" key="3">
    <source>
        <dbReference type="EMBL" id="CAL6029444.1"/>
    </source>
</evidence>
<sequence length="497" mass="57235">MQLESNKQHFSIDNLLNSSILTILLNGVLSQAAYYLIIVFALYQEQYILTSFKGYSYIENFVKIFPIMFLVSYEIPEFFEQYFANKKMATYATGESVQDINRQEFATNCIVAIILLAIPAAQPAIFSILHVDGEYRAMFLLSTVLGIIGPFKSTVYSVFSLKQNYVYIMAGKMVTLMIHFFLFTFIYSFNTRKESINTWPSGFAKPMADIVVHVVMLVVLYRGSIFSTKINLDADQSARFSLKPQKKDWKEIGKNLLAFFQYLVFFVSRPVVYFLIAYKINNLTNTDKKQDATINLYLYSFIQQSFSFIAKGIHSALMTIIPIPFYSKQYRKSLKMISYSCIFFLIYNEIISSILILNADSIFIFFFNQHNDPILTNYYNSGQHKTLLKTTTFLIGTDVFQYATNTYAYLTNKHFIPMIIGALRIIGGVYLTVSIDSSLGQNASYDQVFFFFELLCTILAIIFCVQAYISFFIDYKGVKTTEKKVAKDKKADEFMNM</sequence>
<keyword evidence="4" id="KW-1185">Reference proteome</keyword>
<reference evidence="2" key="1">
    <citation type="submission" date="2023-06" db="EMBL/GenBank/DDBJ databases">
        <authorList>
            <person name="Kurt Z."/>
        </authorList>
    </citation>
    <scope>NUCLEOTIDE SEQUENCE</scope>
</reference>
<evidence type="ECO:0000313" key="4">
    <source>
        <dbReference type="Proteomes" id="UP001642409"/>
    </source>
</evidence>
<feature type="transmembrane region" description="Helical" evidence="1">
    <location>
        <begin position="252"/>
        <end position="276"/>
    </location>
</feature>
<organism evidence="2">
    <name type="scientific">Hexamita inflata</name>
    <dbReference type="NCBI Taxonomy" id="28002"/>
    <lineage>
        <taxon>Eukaryota</taxon>
        <taxon>Metamonada</taxon>
        <taxon>Diplomonadida</taxon>
        <taxon>Hexamitidae</taxon>
        <taxon>Hexamitinae</taxon>
        <taxon>Hexamita</taxon>
    </lineage>
</organism>
<feature type="transmembrane region" description="Helical" evidence="1">
    <location>
        <begin position="210"/>
        <end position="232"/>
    </location>
</feature>
<protein>
    <submittedName>
        <fullName evidence="3">Hypothetical_protein</fullName>
    </submittedName>
</protein>
<feature type="transmembrane region" description="Helical" evidence="1">
    <location>
        <begin position="109"/>
        <end position="131"/>
    </location>
</feature>
<evidence type="ECO:0000313" key="2">
    <source>
        <dbReference type="EMBL" id="CAI9937555.1"/>
    </source>
</evidence>
<proteinExistence type="predicted"/>
<dbReference type="Proteomes" id="UP001642409">
    <property type="component" value="Unassembled WGS sequence"/>
</dbReference>
<keyword evidence="1" id="KW-0472">Membrane</keyword>
<accession>A0AA86U0V9</accession>
<feature type="transmembrane region" description="Helical" evidence="1">
    <location>
        <begin position="447"/>
        <end position="473"/>
    </location>
</feature>
<name>A0AA86U0V9_9EUKA</name>
<keyword evidence="1" id="KW-1133">Transmembrane helix</keyword>
<keyword evidence="1" id="KW-0812">Transmembrane</keyword>
<feature type="transmembrane region" description="Helical" evidence="1">
    <location>
        <begin position="415"/>
        <end position="435"/>
    </location>
</feature>
<comment type="caution">
    <text evidence="2">The sequence shown here is derived from an EMBL/GenBank/DDBJ whole genome shotgun (WGS) entry which is preliminary data.</text>
</comment>
<gene>
    <name evidence="2" type="ORF">HINF_LOCUS25200</name>
    <name evidence="3" type="ORF">HINF_LOCUS32321</name>
</gene>
<feature type="transmembrane region" description="Helical" evidence="1">
    <location>
        <begin position="166"/>
        <end position="190"/>
    </location>
</feature>
<dbReference type="EMBL" id="CAXDID020000110">
    <property type="protein sequence ID" value="CAL6029444.1"/>
    <property type="molecule type" value="Genomic_DNA"/>
</dbReference>
<feature type="transmembrane region" description="Helical" evidence="1">
    <location>
        <begin position="20"/>
        <end position="43"/>
    </location>
</feature>
<dbReference type="EMBL" id="CATOUU010000647">
    <property type="protein sequence ID" value="CAI9937555.1"/>
    <property type="molecule type" value="Genomic_DNA"/>
</dbReference>
<feature type="transmembrane region" description="Helical" evidence="1">
    <location>
        <begin position="137"/>
        <end position="159"/>
    </location>
</feature>
<reference evidence="3 4" key="2">
    <citation type="submission" date="2024-07" db="EMBL/GenBank/DDBJ databases">
        <authorList>
            <person name="Akdeniz Z."/>
        </authorList>
    </citation>
    <scope>NUCLEOTIDE SEQUENCE [LARGE SCALE GENOMIC DNA]</scope>
</reference>